<name>A0A2G9QKH3_AQUCT</name>
<dbReference type="Proteomes" id="UP000228934">
    <property type="component" value="Unassembled WGS sequence"/>
</dbReference>
<gene>
    <name evidence="1" type="ORF">AB205_0007310</name>
</gene>
<dbReference type="AlphaFoldDB" id="A0A2G9QKH3"/>
<evidence type="ECO:0000313" key="1">
    <source>
        <dbReference type="EMBL" id="PIO15583.1"/>
    </source>
</evidence>
<protein>
    <submittedName>
        <fullName evidence="1">Uncharacterized protein</fullName>
    </submittedName>
</protein>
<dbReference type="EMBL" id="KV971567">
    <property type="protein sequence ID" value="PIO15583.1"/>
    <property type="molecule type" value="Genomic_DNA"/>
</dbReference>
<keyword evidence="2" id="KW-1185">Reference proteome</keyword>
<sequence length="46" mass="5411">MPPELPSWMHYTEAILISSVWRFISVRRYNIHASVPEEASRVLRNA</sequence>
<reference evidence="2" key="1">
    <citation type="journal article" date="2017" name="Nat. Commun.">
        <title>The North American bullfrog draft genome provides insight into hormonal regulation of long noncoding RNA.</title>
        <authorList>
            <person name="Hammond S.A."/>
            <person name="Warren R.L."/>
            <person name="Vandervalk B.P."/>
            <person name="Kucuk E."/>
            <person name="Khan H."/>
            <person name="Gibb E.A."/>
            <person name="Pandoh P."/>
            <person name="Kirk H."/>
            <person name="Zhao Y."/>
            <person name="Jones M."/>
            <person name="Mungall A.J."/>
            <person name="Coope R."/>
            <person name="Pleasance S."/>
            <person name="Moore R.A."/>
            <person name="Holt R.A."/>
            <person name="Round J.M."/>
            <person name="Ohora S."/>
            <person name="Walle B.V."/>
            <person name="Veldhoen N."/>
            <person name="Helbing C.C."/>
            <person name="Birol I."/>
        </authorList>
    </citation>
    <scope>NUCLEOTIDE SEQUENCE [LARGE SCALE GENOMIC DNA]</scope>
</reference>
<evidence type="ECO:0000313" key="2">
    <source>
        <dbReference type="Proteomes" id="UP000228934"/>
    </source>
</evidence>
<accession>A0A2G9QKH3</accession>
<proteinExistence type="predicted"/>
<organism evidence="1 2">
    <name type="scientific">Aquarana catesbeiana</name>
    <name type="common">American bullfrog</name>
    <name type="synonym">Rana catesbeiana</name>
    <dbReference type="NCBI Taxonomy" id="8400"/>
    <lineage>
        <taxon>Eukaryota</taxon>
        <taxon>Metazoa</taxon>
        <taxon>Chordata</taxon>
        <taxon>Craniata</taxon>
        <taxon>Vertebrata</taxon>
        <taxon>Euteleostomi</taxon>
        <taxon>Amphibia</taxon>
        <taxon>Batrachia</taxon>
        <taxon>Anura</taxon>
        <taxon>Neobatrachia</taxon>
        <taxon>Ranoidea</taxon>
        <taxon>Ranidae</taxon>
        <taxon>Aquarana</taxon>
    </lineage>
</organism>